<dbReference type="GO" id="GO:0009244">
    <property type="term" value="P:lipopolysaccharide core region biosynthetic process"/>
    <property type="evidence" value="ECO:0007669"/>
    <property type="project" value="TreeGrafter"/>
</dbReference>
<protein>
    <recommendedName>
        <fullName evidence="4">lipopolysaccharide heptosyltransferase II</fullName>
        <ecNumber evidence="4">2.4.99.24</ecNumber>
    </recommendedName>
</protein>
<dbReference type="RefSeq" id="WP_152810644.1">
    <property type="nucleotide sequence ID" value="NZ_WHNW01000009.1"/>
</dbReference>
<evidence type="ECO:0000256" key="1">
    <source>
        <dbReference type="ARBA" id="ARBA00022676"/>
    </source>
</evidence>
<dbReference type="InParanoid" id="A0A6N7EYM1"/>
<evidence type="ECO:0000256" key="2">
    <source>
        <dbReference type="ARBA" id="ARBA00022679"/>
    </source>
</evidence>
<keyword evidence="7" id="KW-1185">Reference proteome</keyword>
<dbReference type="InterPro" id="IPR002201">
    <property type="entry name" value="Glyco_trans_9"/>
</dbReference>
<evidence type="ECO:0000313" key="6">
    <source>
        <dbReference type="EMBL" id="MPV86650.1"/>
    </source>
</evidence>
<dbReference type="InterPro" id="IPR051199">
    <property type="entry name" value="LPS_LOS_Heptosyltrfase"/>
</dbReference>
<evidence type="ECO:0000256" key="4">
    <source>
        <dbReference type="ARBA" id="ARBA00044042"/>
    </source>
</evidence>
<dbReference type="Gene3D" id="3.40.50.2000">
    <property type="entry name" value="Glycogen Phosphorylase B"/>
    <property type="match status" value="2"/>
</dbReference>
<dbReference type="GO" id="GO:0005829">
    <property type="term" value="C:cytosol"/>
    <property type="evidence" value="ECO:0007669"/>
    <property type="project" value="TreeGrafter"/>
</dbReference>
<dbReference type="Pfam" id="PF01075">
    <property type="entry name" value="Glyco_transf_9"/>
    <property type="match status" value="1"/>
</dbReference>
<evidence type="ECO:0000256" key="3">
    <source>
        <dbReference type="ARBA" id="ARBA00043995"/>
    </source>
</evidence>
<dbReference type="CDD" id="cd03789">
    <property type="entry name" value="GT9_LPS_heptosyltransferase"/>
    <property type="match status" value="1"/>
</dbReference>
<dbReference type="EC" id="2.4.99.24" evidence="4"/>
<proteinExistence type="inferred from homology"/>
<dbReference type="AlphaFoldDB" id="A0A6N7EYM1"/>
<accession>A0A6N7EYM1</accession>
<comment type="catalytic activity">
    <reaction evidence="5">
        <text>an L-alpha-D-Hep-(1-&gt;5)-[alpha-Kdo-(2-&gt;4)]-alpha-Kdo-(2-&gt;6)-lipid A + ADP-L-glycero-beta-D-manno-heptose = an L-alpha-D-Hep-(1-&gt;3)-L-alpha-D-Hep-(1-&gt;5)-[alpha-Kdo-(2-&gt;4)]-alpha-Kdo-(2-&gt;6)-lipid A + ADP + H(+)</text>
        <dbReference type="Rhea" id="RHEA:74071"/>
        <dbReference type="ChEBI" id="CHEBI:15378"/>
        <dbReference type="ChEBI" id="CHEBI:61506"/>
        <dbReference type="ChEBI" id="CHEBI:193068"/>
        <dbReference type="ChEBI" id="CHEBI:193069"/>
        <dbReference type="ChEBI" id="CHEBI:456216"/>
        <dbReference type="EC" id="2.4.99.24"/>
    </reaction>
</comment>
<evidence type="ECO:0000313" key="7">
    <source>
        <dbReference type="Proteomes" id="UP000471298"/>
    </source>
</evidence>
<dbReference type="PANTHER" id="PTHR30160">
    <property type="entry name" value="TETRAACYLDISACCHARIDE 4'-KINASE-RELATED"/>
    <property type="match status" value="1"/>
</dbReference>
<dbReference type="FunCoup" id="A0A6N7EYM1">
    <property type="interactions" value="177"/>
</dbReference>
<keyword evidence="2 6" id="KW-0808">Transferase</keyword>
<dbReference type="SUPFAM" id="SSF53756">
    <property type="entry name" value="UDP-Glycosyltransferase/glycogen phosphorylase"/>
    <property type="match status" value="1"/>
</dbReference>
<keyword evidence="1" id="KW-0328">Glycosyltransferase</keyword>
<evidence type="ECO:0000256" key="5">
    <source>
        <dbReference type="ARBA" id="ARBA00047503"/>
    </source>
</evidence>
<dbReference type="Proteomes" id="UP000471298">
    <property type="component" value="Unassembled WGS sequence"/>
</dbReference>
<sequence length="338" mass="36891">MKNVLIVAPAWVGDMVMAQTLFQRLKQGPTQQLSILAPNWTAAVAARMPEVDEIIPANYQHGELALKSRYQLGVSLRDRFDTAIVLPRSMKSALIPFFAKIPRRIGYLGEFRYGVINDCRLLDKKRLPRTVDRFVNLGGEISLALPEIGVPALRVDSKNQSQLAEKHQLRAPILALCPGAEYGPSKQWPAANFAAVAKVAMAAGYQVIALGSAKDKSLIATIQTDAPAVINLAGQTNIVDAIDLLALSDAVLTNDSGLMHIAAAVGANVYAVYGSTTPNMTPPLTKKAMIFQHETLACRPCFKRQCPLRGDARMQCMKHTTPAKVWQAMQEELPCEFS</sequence>
<name>A0A6N7EYM1_9GAMM</name>
<dbReference type="GO" id="GO:0008713">
    <property type="term" value="F:ADP-heptose-lipopolysaccharide heptosyltransferase activity"/>
    <property type="evidence" value="ECO:0007669"/>
    <property type="project" value="UniProtKB-EC"/>
</dbReference>
<dbReference type="EMBL" id="WHNW01000009">
    <property type="protein sequence ID" value="MPV86650.1"/>
    <property type="molecule type" value="Genomic_DNA"/>
</dbReference>
<organism evidence="6 7">
    <name type="scientific">Ostreibacterium oceani</name>
    <dbReference type="NCBI Taxonomy" id="2654998"/>
    <lineage>
        <taxon>Bacteria</taxon>
        <taxon>Pseudomonadati</taxon>
        <taxon>Pseudomonadota</taxon>
        <taxon>Gammaproteobacteria</taxon>
        <taxon>Cardiobacteriales</taxon>
        <taxon>Ostreibacteriaceae</taxon>
        <taxon>Ostreibacterium</taxon>
    </lineage>
</organism>
<gene>
    <name evidence="6" type="primary">waaF</name>
    <name evidence="6" type="ORF">GCU85_07920</name>
</gene>
<reference evidence="6 7" key="1">
    <citation type="submission" date="2019-10" db="EMBL/GenBank/DDBJ databases">
        <title>Cardiobacteriales fam. a chemoheterotrophic member of the order Cardiobacteriales, and proposal of Cardiobacteriales fam. nov.</title>
        <authorList>
            <person name="Wang C."/>
        </authorList>
    </citation>
    <scope>NUCLEOTIDE SEQUENCE [LARGE SCALE GENOMIC DNA]</scope>
    <source>
        <strain evidence="6 7">ML27</strain>
    </source>
</reference>
<comment type="caution">
    <text evidence="6">The sequence shown here is derived from an EMBL/GenBank/DDBJ whole genome shotgun (WGS) entry which is preliminary data.</text>
</comment>
<dbReference type="FunFam" id="3.40.50.2000:FF:000023">
    <property type="entry name" value="ADP-heptose--LPS heptosyltransferase II"/>
    <property type="match status" value="1"/>
</dbReference>
<dbReference type="NCBIfam" id="TIGR02195">
    <property type="entry name" value="heptsyl_trn_II"/>
    <property type="match status" value="1"/>
</dbReference>
<dbReference type="InterPro" id="IPR011910">
    <property type="entry name" value="RfaF"/>
</dbReference>
<dbReference type="PANTHER" id="PTHR30160:SF7">
    <property type="entry name" value="ADP-HEPTOSE--LPS HEPTOSYLTRANSFERASE 2"/>
    <property type="match status" value="1"/>
</dbReference>
<comment type="similarity">
    <text evidence="3">Belongs to the glycosyltransferase 9 family.</text>
</comment>